<dbReference type="InterPro" id="IPR003423">
    <property type="entry name" value="OMP_efflux"/>
</dbReference>
<dbReference type="GO" id="GO:0009279">
    <property type="term" value="C:cell outer membrane"/>
    <property type="evidence" value="ECO:0007669"/>
    <property type="project" value="UniProtKB-SubCell"/>
</dbReference>
<name>A0A1R3SVH9_9BACT</name>
<dbReference type="InterPro" id="IPR051906">
    <property type="entry name" value="TolC-like"/>
</dbReference>
<dbReference type="STRING" id="1642647.PSM36_1502"/>
<dbReference type="SUPFAM" id="SSF56954">
    <property type="entry name" value="Outer membrane efflux proteins (OEP)"/>
    <property type="match status" value="1"/>
</dbReference>
<keyword evidence="5" id="KW-0812">Transmembrane</keyword>
<comment type="subcellular location">
    <subcellularLocation>
        <location evidence="1">Cell outer membrane</location>
    </subcellularLocation>
</comment>
<evidence type="ECO:0000256" key="4">
    <source>
        <dbReference type="ARBA" id="ARBA00022452"/>
    </source>
</evidence>
<keyword evidence="6" id="KW-0472">Membrane</keyword>
<dbReference type="GO" id="GO:1990281">
    <property type="term" value="C:efflux pump complex"/>
    <property type="evidence" value="ECO:0007669"/>
    <property type="project" value="TreeGrafter"/>
</dbReference>
<keyword evidence="7" id="KW-0998">Cell outer membrane</keyword>
<keyword evidence="3" id="KW-0813">Transport</keyword>
<proteinExistence type="inferred from homology"/>
<reference evidence="8 9" key="1">
    <citation type="submission" date="2016-08" db="EMBL/GenBank/DDBJ databases">
        <authorList>
            <person name="Seilhamer J.J."/>
        </authorList>
    </citation>
    <scope>NUCLEOTIDE SEQUENCE [LARGE SCALE GENOMIC DNA]</scope>
    <source>
        <strain evidence="8">M3/6</strain>
    </source>
</reference>
<keyword evidence="9" id="KW-1185">Reference proteome</keyword>
<dbReference type="AlphaFoldDB" id="A0A1R3SVH9"/>
<dbReference type="Gene3D" id="1.20.1600.10">
    <property type="entry name" value="Outer membrane efflux proteins (OEP)"/>
    <property type="match status" value="1"/>
</dbReference>
<gene>
    <name evidence="8" type="ORF">PSM36_1502</name>
</gene>
<evidence type="ECO:0000313" key="9">
    <source>
        <dbReference type="Proteomes" id="UP000187464"/>
    </source>
</evidence>
<organism evidence="8 9">
    <name type="scientific">Proteiniphilum saccharofermentans</name>
    <dbReference type="NCBI Taxonomy" id="1642647"/>
    <lineage>
        <taxon>Bacteria</taxon>
        <taxon>Pseudomonadati</taxon>
        <taxon>Bacteroidota</taxon>
        <taxon>Bacteroidia</taxon>
        <taxon>Bacteroidales</taxon>
        <taxon>Dysgonomonadaceae</taxon>
        <taxon>Proteiniphilum</taxon>
    </lineage>
</organism>
<sequence>MIVSMRLKTFLLLAGMIWMLSTVAVGQIVTLDEIQQKAEANYPAIARYGIIEKTMNYSIVNANKAYLPQGILSAQATWQSNVPHIDLDFPEGMPPLEIPVPDQDQYRVIAELNQLIWDGGNISAGKKSLQAHAELERQQLETEIYALRERVNNLYFGILLMNENLQQQAILENELQRNYHNVLAYIQNGVANEADLSAVKVEQLKAGQKRIQLESTLEAYIRMLSVLAGESLDRSMVFVKPTPDDGLISPVINRPELKMFNAQEAAVETQKLLLKARSMPKLGVFAQGGYGKPGLNMFDNDFSPYFLGGIRLSWNFGNLYTLGNDRKKIDLQKQSVDIQRETFLHNLSVQIPQQQAEIERYKKTMQDDDEIIRHQTLIREAAEVKVENGTLTVSDLMKEINAEEAAKQAKTLHEIQYLMAVYALKHTTNQP</sequence>
<accession>A0A1R3SVH9</accession>
<keyword evidence="4" id="KW-1134">Transmembrane beta strand</keyword>
<dbReference type="EMBL" id="LT605205">
    <property type="protein sequence ID" value="SCD20323.1"/>
    <property type="molecule type" value="Genomic_DNA"/>
</dbReference>
<dbReference type="Pfam" id="PF02321">
    <property type="entry name" value="OEP"/>
    <property type="match status" value="1"/>
</dbReference>
<evidence type="ECO:0000313" key="8">
    <source>
        <dbReference type="EMBL" id="SCD20323.1"/>
    </source>
</evidence>
<dbReference type="GO" id="GO:0015562">
    <property type="term" value="F:efflux transmembrane transporter activity"/>
    <property type="evidence" value="ECO:0007669"/>
    <property type="project" value="InterPro"/>
</dbReference>
<protein>
    <submittedName>
        <fullName evidence="8">Outer membrane efflux protein</fullName>
    </submittedName>
</protein>
<evidence type="ECO:0000256" key="6">
    <source>
        <dbReference type="ARBA" id="ARBA00023136"/>
    </source>
</evidence>
<evidence type="ECO:0000256" key="1">
    <source>
        <dbReference type="ARBA" id="ARBA00004442"/>
    </source>
</evidence>
<evidence type="ECO:0000256" key="5">
    <source>
        <dbReference type="ARBA" id="ARBA00022692"/>
    </source>
</evidence>
<dbReference type="Proteomes" id="UP000187464">
    <property type="component" value="Chromosome I"/>
</dbReference>
<evidence type="ECO:0000256" key="2">
    <source>
        <dbReference type="ARBA" id="ARBA00007613"/>
    </source>
</evidence>
<evidence type="ECO:0000256" key="7">
    <source>
        <dbReference type="ARBA" id="ARBA00023237"/>
    </source>
</evidence>
<comment type="similarity">
    <text evidence="2">Belongs to the outer membrane factor (OMF) (TC 1.B.17) family.</text>
</comment>
<dbReference type="PANTHER" id="PTHR30026:SF20">
    <property type="entry name" value="OUTER MEMBRANE PROTEIN TOLC"/>
    <property type="match status" value="1"/>
</dbReference>
<dbReference type="KEGG" id="psac:PSM36_1502"/>
<evidence type="ECO:0000256" key="3">
    <source>
        <dbReference type="ARBA" id="ARBA00022448"/>
    </source>
</evidence>
<dbReference type="GO" id="GO:0015288">
    <property type="term" value="F:porin activity"/>
    <property type="evidence" value="ECO:0007669"/>
    <property type="project" value="TreeGrafter"/>
</dbReference>
<dbReference type="PANTHER" id="PTHR30026">
    <property type="entry name" value="OUTER MEMBRANE PROTEIN TOLC"/>
    <property type="match status" value="1"/>
</dbReference>